<dbReference type="InterPro" id="IPR051487">
    <property type="entry name" value="Ser/Thr_Proteases_Immune/Dev"/>
</dbReference>
<reference evidence="4" key="1">
    <citation type="submission" date="2020-11" db="EMBL/GenBank/DDBJ databases">
        <authorList>
            <person name="Tran Van P."/>
        </authorList>
    </citation>
    <scope>NUCLEOTIDE SEQUENCE</scope>
</reference>
<dbReference type="AlphaFoldDB" id="A0A7R9DLE0"/>
<dbReference type="PANTHER" id="PTHR24256">
    <property type="entry name" value="TRYPTASE-RELATED"/>
    <property type="match status" value="1"/>
</dbReference>
<dbReference type="InterPro" id="IPR043504">
    <property type="entry name" value="Peptidase_S1_PA_chymotrypsin"/>
</dbReference>
<comment type="similarity">
    <text evidence="2">Belongs to the peptidase S1 family. CLIP subfamily.</text>
</comment>
<evidence type="ECO:0000256" key="1">
    <source>
        <dbReference type="ARBA" id="ARBA00023157"/>
    </source>
</evidence>
<sequence length="256" mass="27905">MVQWGWAGGSGGKLTRVRLGGVDLTARGDVSETHAIDKVIIHPNYNKNYNDIALVRLSRPIRPTNNILPACLYTKDDVPQTDLIITGWGATDKLGLKKSNLLMKAKVKFMPLNRCNQTYARSGRTLRNGVNTDMLCAYDPKGIKDTCRSCHSDLFSSRFSYERGPSRHTVPDGPQLVLSEGRNPLLVPDAWVSTLNIALQGDSGGPLQTMVDSGSKEVYSVVGVTSLGPALCGGREPAVYTKVASFVPWIESIVWS</sequence>
<evidence type="ECO:0000259" key="3">
    <source>
        <dbReference type="PROSITE" id="PS50240"/>
    </source>
</evidence>
<dbReference type="EMBL" id="OD011872">
    <property type="protein sequence ID" value="CAD7416770.1"/>
    <property type="molecule type" value="Genomic_DNA"/>
</dbReference>
<name>A0A7R9DLE0_TIMPO</name>
<organism evidence="4">
    <name type="scientific">Timema poppense</name>
    <name type="common">Walking stick</name>
    <dbReference type="NCBI Taxonomy" id="170557"/>
    <lineage>
        <taxon>Eukaryota</taxon>
        <taxon>Metazoa</taxon>
        <taxon>Ecdysozoa</taxon>
        <taxon>Arthropoda</taxon>
        <taxon>Hexapoda</taxon>
        <taxon>Insecta</taxon>
        <taxon>Pterygota</taxon>
        <taxon>Neoptera</taxon>
        <taxon>Polyneoptera</taxon>
        <taxon>Phasmatodea</taxon>
        <taxon>Timematodea</taxon>
        <taxon>Timematoidea</taxon>
        <taxon>Timematidae</taxon>
        <taxon>Timema</taxon>
    </lineage>
</organism>
<dbReference type="SUPFAM" id="SSF50494">
    <property type="entry name" value="Trypsin-like serine proteases"/>
    <property type="match status" value="1"/>
</dbReference>
<accession>A0A7R9DLE0</accession>
<dbReference type="SMART" id="SM00020">
    <property type="entry name" value="Tryp_SPc"/>
    <property type="match status" value="1"/>
</dbReference>
<evidence type="ECO:0000313" key="4">
    <source>
        <dbReference type="EMBL" id="CAD7416770.1"/>
    </source>
</evidence>
<evidence type="ECO:0000256" key="2">
    <source>
        <dbReference type="ARBA" id="ARBA00024195"/>
    </source>
</evidence>
<feature type="domain" description="Peptidase S1" evidence="3">
    <location>
        <begin position="1"/>
        <end position="255"/>
    </location>
</feature>
<dbReference type="InterPro" id="IPR009003">
    <property type="entry name" value="Peptidase_S1_PA"/>
</dbReference>
<dbReference type="InterPro" id="IPR001254">
    <property type="entry name" value="Trypsin_dom"/>
</dbReference>
<keyword evidence="1" id="KW-1015">Disulfide bond</keyword>
<proteinExistence type="inferred from homology"/>
<protein>
    <recommendedName>
        <fullName evidence="3">Peptidase S1 domain-containing protein</fullName>
    </recommendedName>
</protein>
<dbReference type="GO" id="GO:0006508">
    <property type="term" value="P:proteolysis"/>
    <property type="evidence" value="ECO:0007669"/>
    <property type="project" value="InterPro"/>
</dbReference>
<gene>
    <name evidence="4" type="ORF">TPSB3V08_LOCUS11287</name>
</gene>
<dbReference type="PROSITE" id="PS50240">
    <property type="entry name" value="TRYPSIN_DOM"/>
    <property type="match status" value="1"/>
</dbReference>
<dbReference type="Gene3D" id="2.40.10.10">
    <property type="entry name" value="Trypsin-like serine proteases"/>
    <property type="match status" value="3"/>
</dbReference>
<dbReference type="CDD" id="cd00190">
    <property type="entry name" value="Tryp_SPc"/>
    <property type="match status" value="1"/>
</dbReference>
<dbReference type="GO" id="GO:0004252">
    <property type="term" value="F:serine-type endopeptidase activity"/>
    <property type="evidence" value="ECO:0007669"/>
    <property type="project" value="InterPro"/>
</dbReference>
<dbReference type="Pfam" id="PF00089">
    <property type="entry name" value="Trypsin"/>
    <property type="match status" value="2"/>
</dbReference>